<evidence type="ECO:0000313" key="2">
    <source>
        <dbReference type="Proteomes" id="UP000812961"/>
    </source>
</evidence>
<dbReference type="RefSeq" id="WP_220248584.1">
    <property type="nucleotide sequence ID" value="NZ_JAICCF010000001.1"/>
</dbReference>
<evidence type="ECO:0000313" key="1">
    <source>
        <dbReference type="EMBL" id="MBW8683363.1"/>
    </source>
</evidence>
<name>A0ABS7G6S8_9BACT</name>
<protein>
    <submittedName>
        <fullName evidence="1">Uncharacterized protein</fullName>
    </submittedName>
</protein>
<accession>A0ABS7G6S8</accession>
<reference evidence="1 2" key="1">
    <citation type="submission" date="2021-08" db="EMBL/GenBank/DDBJ databases">
        <title>The genome sequence of Chitinophaga sp. B61.</title>
        <authorList>
            <person name="Zhang X."/>
        </authorList>
    </citation>
    <scope>NUCLEOTIDE SEQUENCE [LARGE SCALE GENOMIC DNA]</scope>
    <source>
        <strain evidence="1 2">B61</strain>
    </source>
</reference>
<organism evidence="1 2">
    <name type="scientific">Chitinophaga rhizophila</name>
    <dbReference type="NCBI Taxonomy" id="2866212"/>
    <lineage>
        <taxon>Bacteria</taxon>
        <taxon>Pseudomonadati</taxon>
        <taxon>Bacteroidota</taxon>
        <taxon>Chitinophagia</taxon>
        <taxon>Chitinophagales</taxon>
        <taxon>Chitinophagaceae</taxon>
        <taxon>Chitinophaga</taxon>
    </lineage>
</organism>
<gene>
    <name evidence="1" type="ORF">K1Y79_03370</name>
</gene>
<dbReference type="Proteomes" id="UP000812961">
    <property type="component" value="Unassembled WGS sequence"/>
</dbReference>
<comment type="caution">
    <text evidence="1">The sequence shown here is derived from an EMBL/GenBank/DDBJ whole genome shotgun (WGS) entry which is preliminary data.</text>
</comment>
<keyword evidence="2" id="KW-1185">Reference proteome</keyword>
<sequence>MKTHTGHLILTLTLLSLSVNVLSCGRMKDRQQVWSERTATITATEISHTQQVAMAHMEEVFPTYHSTTPDTDDNKKRFREHLEVDATPDVRGLYTYTDFMGADYEVLIAFTCDKQTISNIVRRNGMKLSADTGAARILMNGGPAWWKSGAMERLVPYQAGDEDGFWQYLWYNPVTGEAFYKEFSL</sequence>
<dbReference type="EMBL" id="JAICCF010000001">
    <property type="protein sequence ID" value="MBW8683363.1"/>
    <property type="molecule type" value="Genomic_DNA"/>
</dbReference>
<proteinExistence type="predicted"/>